<protein>
    <submittedName>
        <fullName evidence="1">Uncharacterized protein</fullName>
    </submittedName>
</protein>
<dbReference type="EMBL" id="OX597816">
    <property type="protein sequence ID" value="CAI9720158.1"/>
    <property type="molecule type" value="Genomic_DNA"/>
</dbReference>
<proteinExistence type="predicted"/>
<dbReference type="Proteomes" id="UP001162480">
    <property type="component" value="Chromosome 3"/>
</dbReference>
<organism evidence="1 2">
    <name type="scientific">Octopus vulgaris</name>
    <name type="common">Common octopus</name>
    <dbReference type="NCBI Taxonomy" id="6645"/>
    <lineage>
        <taxon>Eukaryota</taxon>
        <taxon>Metazoa</taxon>
        <taxon>Spiralia</taxon>
        <taxon>Lophotrochozoa</taxon>
        <taxon>Mollusca</taxon>
        <taxon>Cephalopoda</taxon>
        <taxon>Coleoidea</taxon>
        <taxon>Octopodiformes</taxon>
        <taxon>Octopoda</taxon>
        <taxon>Incirrata</taxon>
        <taxon>Octopodidae</taxon>
        <taxon>Octopus</taxon>
    </lineage>
</organism>
<accession>A0AA36F2C9</accession>
<reference evidence="1" key="1">
    <citation type="submission" date="2023-08" db="EMBL/GenBank/DDBJ databases">
        <authorList>
            <person name="Alioto T."/>
            <person name="Alioto T."/>
            <person name="Gomez Garrido J."/>
        </authorList>
    </citation>
    <scope>NUCLEOTIDE SEQUENCE</scope>
</reference>
<sequence length="106" mass="12107">MSGMKRCYKTPPNFLFAMPTLCGFKALLGGDIIVIEVYLKLVEKANPLIIKSYRTWRLWKRTLHLLLGPSRRLVEKANSTFMRVIEPGGSGNEYFIYCCPFSASKL</sequence>
<dbReference type="AlphaFoldDB" id="A0AA36F2C9"/>
<evidence type="ECO:0000313" key="2">
    <source>
        <dbReference type="Proteomes" id="UP001162480"/>
    </source>
</evidence>
<keyword evidence="2" id="KW-1185">Reference proteome</keyword>
<name>A0AA36F2C9_OCTVU</name>
<evidence type="ECO:0000313" key="1">
    <source>
        <dbReference type="EMBL" id="CAI9720158.1"/>
    </source>
</evidence>
<gene>
    <name evidence="1" type="ORF">OCTVUL_1B003015</name>
</gene>